<feature type="compositionally biased region" description="Low complexity" evidence="1">
    <location>
        <begin position="52"/>
        <end position="67"/>
    </location>
</feature>
<dbReference type="AlphaFoldDB" id="A0A563DTD7"/>
<evidence type="ECO:0000256" key="1">
    <source>
        <dbReference type="SAM" id="MobiDB-lite"/>
    </source>
</evidence>
<accession>A0A563DTD7</accession>
<organism evidence="2 3">
    <name type="scientific">Leekyejoonella antrihumi</name>
    <dbReference type="NCBI Taxonomy" id="1660198"/>
    <lineage>
        <taxon>Bacteria</taxon>
        <taxon>Bacillati</taxon>
        <taxon>Actinomycetota</taxon>
        <taxon>Actinomycetes</taxon>
        <taxon>Micrococcales</taxon>
        <taxon>Dermacoccaceae</taxon>
        <taxon>Leekyejoonella</taxon>
    </lineage>
</organism>
<evidence type="ECO:0000313" key="2">
    <source>
        <dbReference type="EMBL" id="TWP33518.1"/>
    </source>
</evidence>
<protein>
    <submittedName>
        <fullName evidence="2">Uncharacterized protein</fullName>
    </submittedName>
</protein>
<evidence type="ECO:0000313" key="3">
    <source>
        <dbReference type="Proteomes" id="UP000320244"/>
    </source>
</evidence>
<reference evidence="2 3" key="1">
    <citation type="submission" date="2019-05" db="EMBL/GenBank/DDBJ databases">
        <authorList>
            <person name="Lee S.D."/>
        </authorList>
    </citation>
    <scope>NUCLEOTIDE SEQUENCE [LARGE SCALE GENOMIC DNA]</scope>
    <source>
        <strain evidence="2 3">C5-26</strain>
    </source>
</reference>
<comment type="caution">
    <text evidence="2">The sequence shown here is derived from an EMBL/GenBank/DDBJ whole genome shotgun (WGS) entry which is preliminary data.</text>
</comment>
<sequence>MSRSQIAQQPGWVIGANWAAVAGALHVRRGVSSRWASKRAIRAWEGQQYAAWQAQQHGAGRAGQSGQRPPPGTGWR</sequence>
<keyword evidence="3" id="KW-1185">Reference proteome</keyword>
<dbReference type="EMBL" id="VCQV01000040">
    <property type="protein sequence ID" value="TWP33518.1"/>
    <property type="molecule type" value="Genomic_DNA"/>
</dbReference>
<dbReference type="RefSeq" id="WP_146320155.1">
    <property type="nucleotide sequence ID" value="NZ_VCQV01000040.1"/>
</dbReference>
<gene>
    <name evidence="2" type="ORF">FGL98_20930</name>
</gene>
<feature type="region of interest" description="Disordered" evidence="1">
    <location>
        <begin position="52"/>
        <end position="76"/>
    </location>
</feature>
<dbReference type="Proteomes" id="UP000320244">
    <property type="component" value="Unassembled WGS sequence"/>
</dbReference>
<name>A0A563DTD7_9MICO</name>
<proteinExistence type="predicted"/>
<reference evidence="2 3" key="2">
    <citation type="submission" date="2019-08" db="EMBL/GenBank/DDBJ databases">
        <title>Jejuicoccus antrihumi gen. nov., sp. nov., a new member of the family Dermacoccaceae isolated from a cave.</title>
        <authorList>
            <person name="Schumann P."/>
            <person name="Kim I.S."/>
        </authorList>
    </citation>
    <scope>NUCLEOTIDE SEQUENCE [LARGE SCALE GENOMIC DNA]</scope>
    <source>
        <strain evidence="2 3">C5-26</strain>
    </source>
</reference>